<evidence type="ECO:0000313" key="2">
    <source>
        <dbReference type="EMBL" id="KAK8492126.1"/>
    </source>
</evidence>
<accession>A0ABR2AFZ3</accession>
<evidence type="ECO:0000313" key="3">
    <source>
        <dbReference type="Proteomes" id="UP001396334"/>
    </source>
</evidence>
<feature type="region of interest" description="Disordered" evidence="1">
    <location>
        <begin position="1"/>
        <end position="22"/>
    </location>
</feature>
<protein>
    <submittedName>
        <fullName evidence="2">Uncharacterized protein</fullName>
    </submittedName>
</protein>
<evidence type="ECO:0000256" key="1">
    <source>
        <dbReference type="SAM" id="MobiDB-lite"/>
    </source>
</evidence>
<organism evidence="2 3">
    <name type="scientific">Hibiscus sabdariffa</name>
    <name type="common">roselle</name>
    <dbReference type="NCBI Taxonomy" id="183260"/>
    <lineage>
        <taxon>Eukaryota</taxon>
        <taxon>Viridiplantae</taxon>
        <taxon>Streptophyta</taxon>
        <taxon>Embryophyta</taxon>
        <taxon>Tracheophyta</taxon>
        <taxon>Spermatophyta</taxon>
        <taxon>Magnoliopsida</taxon>
        <taxon>eudicotyledons</taxon>
        <taxon>Gunneridae</taxon>
        <taxon>Pentapetalae</taxon>
        <taxon>rosids</taxon>
        <taxon>malvids</taxon>
        <taxon>Malvales</taxon>
        <taxon>Malvaceae</taxon>
        <taxon>Malvoideae</taxon>
        <taxon>Hibiscus</taxon>
    </lineage>
</organism>
<proteinExistence type="predicted"/>
<name>A0ABR2AFZ3_9ROSI</name>
<dbReference type="Proteomes" id="UP001396334">
    <property type="component" value="Unassembled WGS sequence"/>
</dbReference>
<sequence length="82" mass="8970">MSKVEDEVMASPKVAHSPTSDNLSKKLIGDALKVKENSTLADMKVYDDVEAMNDGFLMHGEYPGFDRPISCKIADDLVEGHS</sequence>
<reference evidence="2 3" key="1">
    <citation type="journal article" date="2024" name="G3 (Bethesda)">
        <title>Genome assembly of Hibiscus sabdariffa L. provides insights into metabolisms of medicinal natural products.</title>
        <authorList>
            <person name="Kim T."/>
        </authorList>
    </citation>
    <scope>NUCLEOTIDE SEQUENCE [LARGE SCALE GENOMIC DNA]</scope>
    <source>
        <strain evidence="2">TK-2024</strain>
        <tissue evidence="2">Old leaves</tissue>
    </source>
</reference>
<gene>
    <name evidence="2" type="ORF">V6N11_082283</name>
</gene>
<keyword evidence="3" id="KW-1185">Reference proteome</keyword>
<comment type="caution">
    <text evidence="2">The sequence shown here is derived from an EMBL/GenBank/DDBJ whole genome shotgun (WGS) entry which is preliminary data.</text>
</comment>
<dbReference type="EMBL" id="JBBPBN010000256">
    <property type="protein sequence ID" value="KAK8492126.1"/>
    <property type="molecule type" value="Genomic_DNA"/>
</dbReference>